<dbReference type="STRING" id="156892.BM477_03315"/>
<dbReference type="Proteomes" id="UP000186465">
    <property type="component" value="Unassembled WGS sequence"/>
</dbReference>
<reference evidence="4" key="1">
    <citation type="submission" date="2016-11" db="EMBL/GenBank/DDBJ databases">
        <title>Actinomyces gypaetusis sp. nov. isolated from Gypaetus barbatus in Qinghai Tibet Plateau China.</title>
        <authorList>
            <person name="Meng X."/>
        </authorList>
    </citation>
    <scope>NUCLEOTIDE SEQUENCE [LARGE SCALE GENOMIC DNA]</scope>
    <source>
        <strain evidence="4">DSM 15383</strain>
    </source>
</reference>
<keyword evidence="4" id="KW-1185">Reference proteome</keyword>
<accession>A0A1Q5PQV7</accession>
<evidence type="ECO:0000256" key="1">
    <source>
        <dbReference type="SAM" id="MobiDB-lite"/>
    </source>
</evidence>
<dbReference type="InterPro" id="IPR047682">
    <property type="entry name" value="SepH-like"/>
</dbReference>
<dbReference type="NCBIfam" id="NF040712">
    <property type="entry name" value="SepH"/>
    <property type="match status" value="1"/>
</dbReference>
<sequence length="338" mass="36878">MRELELLGLHSDGQHIVFTDEEGARYSVAIDEQLRALVRSDRKLVGALAHASESLSPREIQRLIRAGATPGEIAAAYHVDKGTVSRFEHAVLSERAFIASRAKNAHLHGDPQAPTLGDLVIDRLATRGVSPDSIEWDATRNEDDPWVVQISFALSAKELHASWRFDVKTSNLVALDEEAHWLTETTASAPVQPSPVVTPLPRRELSQTPTTPAKPTATGPSERTLTLLDSLAARRGRRVDIDYENEAELISADESELGDLIDLSDAFSEPDAHPNSEDETAQPATPISPIDDTEELTSDSGLLPGMPPVRDKAGIKRTKKSRKSVPGWDEIIFGTKSD</sequence>
<dbReference type="OrthoDB" id="5180791at2"/>
<dbReference type="EMBL" id="MPDM01000003">
    <property type="protein sequence ID" value="OKL49947.1"/>
    <property type="molecule type" value="Genomic_DNA"/>
</dbReference>
<dbReference type="RefSeq" id="WP_075361271.1">
    <property type="nucleotide sequence ID" value="NZ_MPDM01000003.1"/>
</dbReference>
<evidence type="ECO:0000313" key="3">
    <source>
        <dbReference type="EMBL" id="OKL49947.1"/>
    </source>
</evidence>
<feature type="compositionally biased region" description="Low complexity" evidence="1">
    <location>
        <begin position="208"/>
        <end position="220"/>
    </location>
</feature>
<evidence type="ECO:0000313" key="4">
    <source>
        <dbReference type="Proteomes" id="UP000186465"/>
    </source>
</evidence>
<comment type="caution">
    <text evidence="3">The sequence shown here is derived from an EMBL/GenBank/DDBJ whole genome shotgun (WGS) entry which is preliminary data.</text>
</comment>
<feature type="region of interest" description="Disordered" evidence="1">
    <location>
        <begin position="185"/>
        <end position="224"/>
    </location>
</feature>
<organism evidence="3 4">
    <name type="scientific">Boudabousia marimammalium</name>
    <dbReference type="NCBI Taxonomy" id="156892"/>
    <lineage>
        <taxon>Bacteria</taxon>
        <taxon>Bacillati</taxon>
        <taxon>Actinomycetota</taxon>
        <taxon>Actinomycetes</taxon>
        <taxon>Actinomycetales</taxon>
        <taxon>Actinomycetaceae</taxon>
        <taxon>Boudabousia</taxon>
    </lineage>
</organism>
<feature type="domain" description="DUF3071" evidence="2">
    <location>
        <begin position="1"/>
        <end position="165"/>
    </location>
</feature>
<gene>
    <name evidence="3" type="ORF">BM477_03315</name>
</gene>
<dbReference type="Pfam" id="PF11268">
    <property type="entry name" value="DUF3071"/>
    <property type="match status" value="1"/>
</dbReference>
<dbReference type="InterPro" id="IPR021421">
    <property type="entry name" value="DUF3071"/>
</dbReference>
<proteinExistence type="predicted"/>
<feature type="region of interest" description="Disordered" evidence="1">
    <location>
        <begin position="265"/>
        <end position="338"/>
    </location>
</feature>
<evidence type="ECO:0000259" key="2">
    <source>
        <dbReference type="Pfam" id="PF11268"/>
    </source>
</evidence>
<protein>
    <recommendedName>
        <fullName evidence="2">DUF3071 domain-containing protein</fullName>
    </recommendedName>
</protein>
<name>A0A1Q5PQV7_9ACTO</name>
<dbReference type="AlphaFoldDB" id="A0A1Q5PQV7"/>